<name>M7BAA0_CHEMY</name>
<dbReference type="AlphaFoldDB" id="M7BAA0"/>
<keyword evidence="2" id="KW-1185">Reference proteome</keyword>
<accession>M7BAA0</accession>
<dbReference type="EMBL" id="KB530911">
    <property type="protein sequence ID" value="EMP34851.1"/>
    <property type="molecule type" value="Genomic_DNA"/>
</dbReference>
<proteinExistence type="predicted"/>
<evidence type="ECO:0000313" key="1">
    <source>
        <dbReference type="EMBL" id="EMP34851.1"/>
    </source>
</evidence>
<sequence>MLLPAAPIGLERRTAATWSRDRPNLRTQQFGEFVMKCFSQEKALGEKFHPALGVDIFWEVNAGSEE</sequence>
<gene>
    <name evidence="1" type="ORF">UY3_07988</name>
</gene>
<protein>
    <submittedName>
        <fullName evidence="1">Uncharacterized protein</fullName>
    </submittedName>
</protein>
<organism evidence="1 2">
    <name type="scientific">Chelonia mydas</name>
    <name type="common">Green sea-turtle</name>
    <name type="synonym">Chelonia agassizi</name>
    <dbReference type="NCBI Taxonomy" id="8469"/>
    <lineage>
        <taxon>Eukaryota</taxon>
        <taxon>Metazoa</taxon>
        <taxon>Chordata</taxon>
        <taxon>Craniata</taxon>
        <taxon>Vertebrata</taxon>
        <taxon>Euteleostomi</taxon>
        <taxon>Archelosauria</taxon>
        <taxon>Testudinata</taxon>
        <taxon>Testudines</taxon>
        <taxon>Cryptodira</taxon>
        <taxon>Durocryptodira</taxon>
        <taxon>Americhelydia</taxon>
        <taxon>Chelonioidea</taxon>
        <taxon>Cheloniidae</taxon>
        <taxon>Chelonia</taxon>
    </lineage>
</organism>
<evidence type="ECO:0000313" key="2">
    <source>
        <dbReference type="Proteomes" id="UP000031443"/>
    </source>
</evidence>
<reference evidence="2" key="1">
    <citation type="journal article" date="2013" name="Nat. Genet.">
        <title>The draft genomes of soft-shell turtle and green sea turtle yield insights into the development and evolution of the turtle-specific body plan.</title>
        <authorList>
            <person name="Wang Z."/>
            <person name="Pascual-Anaya J."/>
            <person name="Zadissa A."/>
            <person name="Li W."/>
            <person name="Niimura Y."/>
            <person name="Huang Z."/>
            <person name="Li C."/>
            <person name="White S."/>
            <person name="Xiong Z."/>
            <person name="Fang D."/>
            <person name="Wang B."/>
            <person name="Ming Y."/>
            <person name="Chen Y."/>
            <person name="Zheng Y."/>
            <person name="Kuraku S."/>
            <person name="Pignatelli M."/>
            <person name="Herrero J."/>
            <person name="Beal K."/>
            <person name="Nozawa M."/>
            <person name="Li Q."/>
            <person name="Wang J."/>
            <person name="Zhang H."/>
            <person name="Yu L."/>
            <person name="Shigenobu S."/>
            <person name="Wang J."/>
            <person name="Liu J."/>
            <person name="Flicek P."/>
            <person name="Searle S."/>
            <person name="Wang J."/>
            <person name="Kuratani S."/>
            <person name="Yin Y."/>
            <person name="Aken B."/>
            <person name="Zhang G."/>
            <person name="Irie N."/>
        </authorList>
    </citation>
    <scope>NUCLEOTIDE SEQUENCE [LARGE SCALE GENOMIC DNA]</scope>
</reference>
<dbReference type="Proteomes" id="UP000031443">
    <property type="component" value="Unassembled WGS sequence"/>
</dbReference>